<keyword evidence="2" id="KW-1185">Reference proteome</keyword>
<protein>
    <submittedName>
        <fullName evidence="1">Uncharacterized protein</fullName>
    </submittedName>
</protein>
<evidence type="ECO:0000313" key="2">
    <source>
        <dbReference type="Proteomes" id="UP000325451"/>
    </source>
</evidence>
<reference evidence="1" key="1">
    <citation type="submission" date="2021-02" db="EMBL/GenBank/DDBJ databases">
        <authorList>
            <consortium name="Genoscope - CEA"/>
            <person name="William W."/>
        </authorList>
    </citation>
    <scope>NUCLEOTIDE SEQUENCE</scope>
    <source>
        <strain evidence="1">YSy11</strain>
    </source>
</reference>
<dbReference type="EMBL" id="LR215729">
    <property type="protein sequence ID" value="CAE6945401.1"/>
    <property type="molecule type" value="Genomic_DNA"/>
</dbReference>
<accession>A0A8S2BHT9</accession>
<proteinExistence type="predicted"/>
<sequence>MIFLDPTLFILTKKEQKNYETAFTNACSGCYPSILPR</sequence>
<dbReference type="AlphaFoldDB" id="A0A8S2BHT9"/>
<dbReference type="KEGG" id="pmao:PMYSY11_3910"/>
<name>A0A8S2BHT9_9PSED</name>
<dbReference type="Proteomes" id="UP000325451">
    <property type="component" value="Chromosome"/>
</dbReference>
<evidence type="ECO:0000313" key="1">
    <source>
        <dbReference type="EMBL" id="CAE6945401.1"/>
    </source>
</evidence>
<organism evidence="1 2">
    <name type="scientific">Pseudomonas marincola</name>
    <dbReference type="NCBI Taxonomy" id="437900"/>
    <lineage>
        <taxon>Bacteria</taxon>
        <taxon>Pseudomonadati</taxon>
        <taxon>Pseudomonadota</taxon>
        <taxon>Gammaproteobacteria</taxon>
        <taxon>Pseudomonadales</taxon>
        <taxon>Pseudomonadaceae</taxon>
        <taxon>Pseudomonas</taxon>
    </lineage>
</organism>
<gene>
    <name evidence="1" type="ORF">PMYSY11_3910</name>
</gene>